<organism evidence="13">
    <name type="scientific">metagenome</name>
    <dbReference type="NCBI Taxonomy" id="256318"/>
    <lineage>
        <taxon>unclassified sequences</taxon>
        <taxon>metagenomes</taxon>
    </lineage>
</organism>
<dbReference type="InterPro" id="IPR029016">
    <property type="entry name" value="GAF-like_dom_sf"/>
</dbReference>
<evidence type="ECO:0000256" key="4">
    <source>
        <dbReference type="ARBA" id="ARBA00022692"/>
    </source>
</evidence>
<dbReference type="PANTHER" id="PTHR45569">
    <property type="entry name" value="SENSOR PROTEIN KDPD"/>
    <property type="match status" value="1"/>
</dbReference>
<dbReference type="GO" id="GO:0005737">
    <property type="term" value="C:cytoplasm"/>
    <property type="evidence" value="ECO:0007669"/>
    <property type="project" value="UniProtKB-ARBA"/>
</dbReference>
<dbReference type="Pfam" id="PF00512">
    <property type="entry name" value="HisKA"/>
    <property type="match status" value="1"/>
</dbReference>
<dbReference type="Gene3D" id="1.20.120.620">
    <property type="entry name" value="Backbone structure of the membrane domain of e. Coli histidine kinase receptor kdpd"/>
    <property type="match status" value="1"/>
</dbReference>
<dbReference type="InterPro" id="IPR003852">
    <property type="entry name" value="Sig_transdc_His_kinase_KdpD_N"/>
</dbReference>
<dbReference type="InterPro" id="IPR014729">
    <property type="entry name" value="Rossmann-like_a/b/a_fold"/>
</dbReference>
<dbReference type="SUPFAM" id="SSF55874">
    <property type="entry name" value="ATPase domain of HSP90 chaperone/DNA topoisomerase II/histidine kinase"/>
    <property type="match status" value="1"/>
</dbReference>
<dbReference type="PRINTS" id="PR00344">
    <property type="entry name" value="BCTRLSENSOR"/>
</dbReference>
<sequence length="906" mass="98875">MSDIEPRIDQRPSPDELLKTAQKEERGRLKIFLGAAPGVGKTFEMLMTAHARQREGVDVVVGVVETHGRIETEQLLIGLAVIPRSGVDYRGITLDEMDLDAVLARRPKLVLVDELAHTNAPGSRHPKRYLDVEELLAAGIDVFTTLNIQHVESLNDVVARITRIRVRETVPDSILDAADDIEVIDISPDDLIQRLKEGKVYVPHTAQRAIDHYFAPGNLTALRELALRRTAQRVDEQLLSHMRSHAIHGPWAAGERVAVCISESERCAALVRQAKRMADRLHAPWMALYVETARTQRLTDVERDRVADCQRLAERLGAEAVTIPGPDIAEEVLRFARDNNVTQIVIGKSNRSRWFEVLHGSVVHDLVRKAGGIGVHISGGDVSDGGEAAPPTAVPSTQTRKGPDLAAHAAALAAVAAALALALLLQPVLGIENVDLIFLIAVISIAGRYGLWPSMAASVVSVLAYNFFFFPPIYTFAINDPKHVVAVVFFMAAALIASNLAGRTHDQANAIRVRARTSESLYAFSRKIAGVATLDDLLWAAAFQIASMLKFNVVILVPEDGQLLVRVGYPPEDQLDGADLAAAHWSWKHDRPAGRGAETLPGGKRLFMPLRTNRGAVGVIGIDREQPGPLFTPDERRLLDALLDQTAVAIERVRLAKEIDAARMLTETERLRSALLASISHDLSTPLAAILGAATSLQNYDSLYDPKARRDLVDTIRDEGERLHRFVRNLLDMTRLESGAIEPNREMIDVGEAIGAALERCGRMLIHHRVELDIEPGLPMLPLDAVLLEQVLVNLLDNASKYTPAGSTVSLLAKRQDDCIVVHVLDEGAGIPEAELERVFTKFYRLDAGDLKQPGTGLGLAVCRGFAEALGGTIIASNRADRSGAVFTLSFPERQADESRPADATA</sequence>
<evidence type="ECO:0000313" key="13">
    <source>
        <dbReference type="EMBL" id="SUS04118.1"/>
    </source>
</evidence>
<dbReference type="Gene3D" id="3.30.450.40">
    <property type="match status" value="1"/>
</dbReference>
<feature type="transmembrane region" description="Helical" evidence="11">
    <location>
        <begin position="484"/>
        <end position="502"/>
    </location>
</feature>
<dbReference type="AlphaFoldDB" id="A0A380TAI5"/>
<evidence type="ECO:0000259" key="12">
    <source>
        <dbReference type="PROSITE" id="PS50109"/>
    </source>
</evidence>
<dbReference type="Gene3D" id="3.30.565.10">
    <property type="entry name" value="Histidine kinase-like ATPase, C-terminal domain"/>
    <property type="match status" value="1"/>
</dbReference>
<feature type="domain" description="Histidine kinase" evidence="12">
    <location>
        <begin position="678"/>
        <end position="895"/>
    </location>
</feature>
<dbReference type="InterPro" id="IPR025201">
    <property type="entry name" value="KdpD_TM"/>
</dbReference>
<evidence type="ECO:0000256" key="8">
    <source>
        <dbReference type="ARBA" id="ARBA00022989"/>
    </source>
</evidence>
<dbReference type="GO" id="GO:0005886">
    <property type="term" value="C:plasma membrane"/>
    <property type="evidence" value="ECO:0007669"/>
    <property type="project" value="TreeGrafter"/>
</dbReference>
<dbReference type="Pfam" id="PF02518">
    <property type="entry name" value="HATPase_c"/>
    <property type="match status" value="1"/>
</dbReference>
<dbReference type="SUPFAM" id="SSF52402">
    <property type="entry name" value="Adenine nucleotide alpha hydrolases-like"/>
    <property type="match status" value="1"/>
</dbReference>
<dbReference type="CDD" id="cd01987">
    <property type="entry name" value="USP_KdpD-like"/>
    <property type="match status" value="1"/>
</dbReference>
<dbReference type="CDD" id="cd00082">
    <property type="entry name" value="HisKA"/>
    <property type="match status" value="1"/>
</dbReference>
<dbReference type="FunFam" id="3.40.50.300:FF:000483">
    <property type="entry name" value="Sensor histidine kinase KdpD"/>
    <property type="match status" value="1"/>
</dbReference>
<keyword evidence="9" id="KW-0902">Two-component regulatory system</keyword>
<evidence type="ECO:0000256" key="1">
    <source>
        <dbReference type="ARBA" id="ARBA00004141"/>
    </source>
</evidence>
<dbReference type="InterPro" id="IPR052023">
    <property type="entry name" value="Histidine_kinase_KdpD"/>
</dbReference>
<dbReference type="Pfam" id="PF02702">
    <property type="entry name" value="KdpD"/>
    <property type="match status" value="1"/>
</dbReference>
<dbReference type="Pfam" id="PF00582">
    <property type="entry name" value="Usp"/>
    <property type="match status" value="1"/>
</dbReference>
<dbReference type="PANTHER" id="PTHR45569:SF1">
    <property type="entry name" value="SENSOR PROTEIN KDPD"/>
    <property type="match status" value="1"/>
</dbReference>
<dbReference type="Gene3D" id="3.40.50.300">
    <property type="entry name" value="P-loop containing nucleotide triphosphate hydrolases"/>
    <property type="match status" value="1"/>
</dbReference>
<keyword evidence="10 11" id="KW-0472">Membrane</keyword>
<proteinExistence type="predicted"/>
<evidence type="ECO:0000256" key="7">
    <source>
        <dbReference type="ARBA" id="ARBA00022840"/>
    </source>
</evidence>
<dbReference type="InterPro" id="IPR027417">
    <property type="entry name" value="P-loop_NTPase"/>
</dbReference>
<keyword evidence="6 13" id="KW-0418">Kinase</keyword>
<dbReference type="InterPro" id="IPR003594">
    <property type="entry name" value="HATPase_dom"/>
</dbReference>
<evidence type="ECO:0000256" key="11">
    <source>
        <dbReference type="SAM" id="Phobius"/>
    </source>
</evidence>
<keyword evidence="2" id="KW-0597">Phosphoprotein</keyword>
<dbReference type="PROSITE" id="PS50109">
    <property type="entry name" value="HIS_KIN"/>
    <property type="match status" value="1"/>
</dbReference>
<dbReference type="InterPro" id="IPR003661">
    <property type="entry name" value="HisK_dim/P_dom"/>
</dbReference>
<keyword evidence="3" id="KW-0808">Transferase</keyword>
<dbReference type="InterPro" id="IPR004358">
    <property type="entry name" value="Sig_transdc_His_kin-like_C"/>
</dbReference>
<dbReference type="InterPro" id="IPR003018">
    <property type="entry name" value="GAF"/>
</dbReference>
<keyword evidence="4 11" id="KW-0812">Transmembrane</keyword>
<dbReference type="SUPFAM" id="SSF55781">
    <property type="entry name" value="GAF domain-like"/>
    <property type="match status" value="1"/>
</dbReference>
<dbReference type="GO" id="GO:0000155">
    <property type="term" value="F:phosphorelay sensor kinase activity"/>
    <property type="evidence" value="ECO:0007669"/>
    <property type="project" value="InterPro"/>
</dbReference>
<dbReference type="SUPFAM" id="SSF47384">
    <property type="entry name" value="Homodimeric domain of signal transducing histidine kinase"/>
    <property type="match status" value="1"/>
</dbReference>
<dbReference type="CDD" id="cd00075">
    <property type="entry name" value="HATPase"/>
    <property type="match status" value="1"/>
</dbReference>
<dbReference type="InterPro" id="IPR006016">
    <property type="entry name" value="UspA"/>
</dbReference>
<gene>
    <name evidence="13" type="ORF">DF3PB_1180008</name>
</gene>
<dbReference type="Gene3D" id="3.40.50.620">
    <property type="entry name" value="HUPs"/>
    <property type="match status" value="1"/>
</dbReference>
<dbReference type="Pfam" id="PF13492">
    <property type="entry name" value="GAF_3"/>
    <property type="match status" value="1"/>
</dbReference>
<evidence type="ECO:0000256" key="6">
    <source>
        <dbReference type="ARBA" id="ARBA00022777"/>
    </source>
</evidence>
<evidence type="ECO:0000256" key="2">
    <source>
        <dbReference type="ARBA" id="ARBA00022553"/>
    </source>
</evidence>
<name>A0A380TAI5_9ZZZZ</name>
<evidence type="ECO:0000256" key="5">
    <source>
        <dbReference type="ARBA" id="ARBA00022741"/>
    </source>
</evidence>
<feature type="transmembrane region" description="Helical" evidence="11">
    <location>
        <begin position="405"/>
        <end position="424"/>
    </location>
</feature>
<dbReference type="SMART" id="SM00388">
    <property type="entry name" value="HisKA"/>
    <property type="match status" value="1"/>
</dbReference>
<dbReference type="Gene3D" id="1.10.287.130">
    <property type="match status" value="1"/>
</dbReference>
<dbReference type="InterPro" id="IPR036890">
    <property type="entry name" value="HATPase_C_sf"/>
</dbReference>
<evidence type="ECO:0000256" key="3">
    <source>
        <dbReference type="ARBA" id="ARBA00022679"/>
    </source>
</evidence>
<keyword evidence="7" id="KW-0067">ATP-binding</keyword>
<dbReference type="EMBL" id="UIDG01000022">
    <property type="protein sequence ID" value="SUS04118.1"/>
    <property type="molecule type" value="Genomic_DNA"/>
</dbReference>
<dbReference type="SMART" id="SM00387">
    <property type="entry name" value="HATPase_c"/>
    <property type="match status" value="1"/>
</dbReference>
<keyword evidence="5" id="KW-0547">Nucleotide-binding</keyword>
<evidence type="ECO:0000256" key="9">
    <source>
        <dbReference type="ARBA" id="ARBA00023012"/>
    </source>
</evidence>
<keyword evidence="8 11" id="KW-1133">Transmembrane helix</keyword>
<reference evidence="13" key="1">
    <citation type="submission" date="2018-07" db="EMBL/GenBank/DDBJ databases">
        <authorList>
            <person name="Quirk P.G."/>
            <person name="Krulwich T.A."/>
        </authorList>
    </citation>
    <scope>NUCLEOTIDE SEQUENCE</scope>
</reference>
<feature type="transmembrane region" description="Helical" evidence="11">
    <location>
        <begin position="436"/>
        <end position="452"/>
    </location>
</feature>
<dbReference type="Pfam" id="PF13493">
    <property type="entry name" value="DUF4118"/>
    <property type="match status" value="1"/>
</dbReference>
<dbReference type="InterPro" id="IPR038318">
    <property type="entry name" value="KdpD_sf"/>
</dbReference>
<accession>A0A380TAI5</accession>
<dbReference type="InterPro" id="IPR005467">
    <property type="entry name" value="His_kinase_dom"/>
</dbReference>
<comment type="subcellular location">
    <subcellularLocation>
        <location evidence="1">Membrane</location>
        <topology evidence="1">Multi-pass membrane protein</topology>
    </subcellularLocation>
</comment>
<dbReference type="GO" id="GO:0005524">
    <property type="term" value="F:ATP binding"/>
    <property type="evidence" value="ECO:0007669"/>
    <property type="project" value="UniProtKB-KW"/>
</dbReference>
<evidence type="ECO:0000256" key="10">
    <source>
        <dbReference type="ARBA" id="ARBA00023136"/>
    </source>
</evidence>
<dbReference type="InterPro" id="IPR036097">
    <property type="entry name" value="HisK_dim/P_sf"/>
</dbReference>
<feature type="transmembrane region" description="Helical" evidence="11">
    <location>
        <begin position="458"/>
        <end position="477"/>
    </location>
</feature>
<protein>
    <submittedName>
        <fullName evidence="13">Histidine kinase</fullName>
    </submittedName>
</protein>